<keyword evidence="1" id="KW-0812">Transmembrane</keyword>
<feature type="transmembrane region" description="Helical" evidence="1">
    <location>
        <begin position="256"/>
        <end position="273"/>
    </location>
</feature>
<organism evidence="2 3">
    <name type="scientific">Pedococcus bigeumensis</name>
    <dbReference type="NCBI Taxonomy" id="433644"/>
    <lineage>
        <taxon>Bacteria</taxon>
        <taxon>Bacillati</taxon>
        <taxon>Actinomycetota</taxon>
        <taxon>Actinomycetes</taxon>
        <taxon>Micrococcales</taxon>
        <taxon>Intrasporangiaceae</taxon>
        <taxon>Pedococcus</taxon>
    </lineage>
</organism>
<comment type="caution">
    <text evidence="2">The sequence shown here is derived from an EMBL/GenBank/DDBJ whole genome shotgun (WGS) entry which is preliminary data.</text>
</comment>
<dbReference type="PANTHER" id="PTHR35337:SF1">
    <property type="entry name" value="SLR1478 PROTEIN"/>
    <property type="match status" value="1"/>
</dbReference>
<evidence type="ECO:0000256" key="1">
    <source>
        <dbReference type="SAM" id="Phobius"/>
    </source>
</evidence>
<feature type="transmembrane region" description="Helical" evidence="1">
    <location>
        <begin position="165"/>
        <end position="185"/>
    </location>
</feature>
<gene>
    <name evidence="2" type="ORF">EAH86_01130</name>
</gene>
<keyword evidence="1" id="KW-1133">Transmembrane helix</keyword>
<evidence type="ECO:0000313" key="2">
    <source>
        <dbReference type="EMBL" id="TPG19148.1"/>
    </source>
</evidence>
<dbReference type="PANTHER" id="PTHR35337">
    <property type="entry name" value="SLR1478 PROTEIN"/>
    <property type="match status" value="1"/>
</dbReference>
<dbReference type="AlphaFoldDB" id="A0A502D1V6"/>
<feature type="transmembrane region" description="Helical" evidence="1">
    <location>
        <begin position="100"/>
        <end position="121"/>
    </location>
</feature>
<keyword evidence="1" id="KW-0472">Membrane</keyword>
<proteinExistence type="predicted"/>
<dbReference type="InterPro" id="IPR002798">
    <property type="entry name" value="SpoIIM-like"/>
</dbReference>
<feature type="transmembrane region" description="Helical" evidence="1">
    <location>
        <begin position="285"/>
        <end position="304"/>
    </location>
</feature>
<dbReference type="Pfam" id="PF01944">
    <property type="entry name" value="SpoIIM"/>
    <property type="match status" value="1"/>
</dbReference>
<dbReference type="OrthoDB" id="5243448at2"/>
<sequence length="331" mass="36244">MDLDAYVAARSWYWGRLDELAGRRRLSGAEGDELLDLYQRVSTDLSVVRSATPDPSVVAYLSMLLTRARVSMVGTRTSTWSDILGFFTRTFPAALYRTRWWWVTTALGSLLVIVLVAAWTLRHPEVYTSQLTPAEIQAYVGTDFEHYYSEFPHHEFATLVWVNNAWVAAQCIAFGVLGLPVLYVLFQNVQGVGVVAALMIANDRTSLFFGLILPHGLLELTAVFVAAAVGLRLFWSWLEPGPRTRLQAFAAEGRTAVAIAIGLVFVLLVSGAIEGFVTPSALPTWARIGIGVVAESVFLAYVFVIGRKAHHAGVTGDLDARDVGDQPLVAA</sequence>
<dbReference type="RefSeq" id="WP_140736791.1">
    <property type="nucleotide sequence ID" value="NZ_RCZM01000001.1"/>
</dbReference>
<feature type="transmembrane region" description="Helical" evidence="1">
    <location>
        <begin position="217"/>
        <end position="235"/>
    </location>
</feature>
<protein>
    <submittedName>
        <fullName evidence="2">Stage II sporulation protein M</fullName>
    </submittedName>
</protein>
<dbReference type="EMBL" id="RCZM01000001">
    <property type="protein sequence ID" value="TPG19148.1"/>
    <property type="molecule type" value="Genomic_DNA"/>
</dbReference>
<name>A0A502D1V6_9MICO</name>
<dbReference type="Proteomes" id="UP000317722">
    <property type="component" value="Unassembled WGS sequence"/>
</dbReference>
<evidence type="ECO:0000313" key="3">
    <source>
        <dbReference type="Proteomes" id="UP000317722"/>
    </source>
</evidence>
<reference evidence="2 3" key="1">
    <citation type="journal article" date="2019" name="Environ. Microbiol.">
        <title>Species interactions and distinct microbial communities in high Arctic permafrost affected cryosols are associated with the CH4 and CO2 gas fluxes.</title>
        <authorList>
            <person name="Altshuler I."/>
            <person name="Hamel J."/>
            <person name="Turney S."/>
            <person name="Magnuson E."/>
            <person name="Levesque R."/>
            <person name="Greer C."/>
            <person name="Whyte L.G."/>
        </authorList>
    </citation>
    <scope>NUCLEOTIDE SEQUENCE [LARGE SCALE GENOMIC DNA]</scope>
    <source>
        <strain evidence="2 3">S9.3A</strain>
    </source>
</reference>
<keyword evidence="3" id="KW-1185">Reference proteome</keyword>
<accession>A0A502D1V6</accession>